<protein>
    <submittedName>
        <fullName evidence="1">Uncharacterized protein</fullName>
    </submittedName>
</protein>
<evidence type="ECO:0000313" key="1">
    <source>
        <dbReference type="EMBL" id="CAB5221421.1"/>
    </source>
</evidence>
<gene>
    <name evidence="1" type="ORF">UFOVP245_151</name>
</gene>
<sequence>MILAQLSQTFAILKESKMSYIVTKYSLAKMISEADFNKRAQIIGRACVALFNEQLKDERETNKTVTTNYKGFTAGDARQGSITAKYFIKNKDLLPWQVELWLKCDVRGTPRIVKYWKQLDRAAKLKQAA</sequence>
<organism evidence="1">
    <name type="scientific">uncultured Caudovirales phage</name>
    <dbReference type="NCBI Taxonomy" id="2100421"/>
    <lineage>
        <taxon>Viruses</taxon>
        <taxon>Duplodnaviria</taxon>
        <taxon>Heunggongvirae</taxon>
        <taxon>Uroviricota</taxon>
        <taxon>Caudoviricetes</taxon>
        <taxon>Peduoviridae</taxon>
        <taxon>Maltschvirus</taxon>
        <taxon>Maltschvirus maltsch</taxon>
    </lineage>
</organism>
<reference evidence="1" key="1">
    <citation type="submission" date="2020-05" db="EMBL/GenBank/DDBJ databases">
        <authorList>
            <person name="Chiriac C."/>
            <person name="Salcher M."/>
            <person name="Ghai R."/>
            <person name="Kavagutti S V."/>
        </authorList>
    </citation>
    <scope>NUCLEOTIDE SEQUENCE</scope>
</reference>
<dbReference type="EMBL" id="LR798287">
    <property type="protein sequence ID" value="CAB5221421.1"/>
    <property type="molecule type" value="Genomic_DNA"/>
</dbReference>
<name>A0A6J7WTV5_9CAUD</name>
<proteinExistence type="predicted"/>
<accession>A0A6J7WTV5</accession>